<dbReference type="GO" id="GO:0051536">
    <property type="term" value="F:iron-sulfur cluster binding"/>
    <property type="evidence" value="ECO:0007669"/>
    <property type="project" value="UniProtKB-KW"/>
</dbReference>
<keyword evidence="2" id="KW-0408">Iron</keyword>
<keyword evidence="3" id="KW-0411">Iron-sulfur</keyword>
<dbReference type="PROSITE" id="PS51669">
    <property type="entry name" value="4FE4S_MOW_BIS_MGD"/>
    <property type="match status" value="1"/>
</dbReference>
<dbReference type="GO" id="GO:0016491">
    <property type="term" value="F:oxidoreductase activity"/>
    <property type="evidence" value="ECO:0007669"/>
    <property type="project" value="InterPro"/>
</dbReference>
<dbReference type="InterPro" id="IPR050612">
    <property type="entry name" value="Prok_Mopterin_Oxidored"/>
</dbReference>
<dbReference type="EMBL" id="BARV01036095">
    <property type="protein sequence ID" value="GAI50413.1"/>
    <property type="molecule type" value="Genomic_DNA"/>
</dbReference>
<dbReference type="Gene3D" id="3.40.50.740">
    <property type="match status" value="1"/>
</dbReference>
<evidence type="ECO:0000256" key="3">
    <source>
        <dbReference type="ARBA" id="ARBA00023014"/>
    </source>
</evidence>
<dbReference type="SUPFAM" id="SSF53706">
    <property type="entry name" value="Formate dehydrogenase/DMSO reductase, domains 1-3"/>
    <property type="match status" value="1"/>
</dbReference>
<dbReference type="InterPro" id="IPR006656">
    <property type="entry name" value="Mopterin_OxRdtase"/>
</dbReference>
<evidence type="ECO:0000313" key="5">
    <source>
        <dbReference type="EMBL" id="GAI50413.1"/>
    </source>
</evidence>
<dbReference type="PANTHER" id="PTHR43742">
    <property type="entry name" value="TRIMETHYLAMINE-N-OXIDE REDUCTASE"/>
    <property type="match status" value="1"/>
</dbReference>
<protein>
    <recommendedName>
        <fullName evidence="4">4Fe-4S Mo/W bis-MGD-type domain-containing protein</fullName>
    </recommendedName>
</protein>
<reference evidence="5" key="1">
    <citation type="journal article" date="2014" name="Front. Microbiol.">
        <title>High frequency of phylogenetically diverse reductive dehalogenase-homologous genes in deep subseafloor sedimentary metagenomes.</title>
        <authorList>
            <person name="Kawai M."/>
            <person name="Futagami T."/>
            <person name="Toyoda A."/>
            <person name="Takaki Y."/>
            <person name="Nishi S."/>
            <person name="Hori S."/>
            <person name="Arai W."/>
            <person name="Tsubouchi T."/>
            <person name="Morono Y."/>
            <person name="Uchiyama I."/>
            <person name="Ito T."/>
            <person name="Fujiyama A."/>
            <person name="Inagaki F."/>
            <person name="Takami H."/>
        </authorList>
    </citation>
    <scope>NUCLEOTIDE SEQUENCE</scope>
    <source>
        <strain evidence="5">Expedition CK06-06</strain>
    </source>
</reference>
<comment type="caution">
    <text evidence="5">The sequence shown here is derived from an EMBL/GenBank/DDBJ whole genome shotgun (WGS) entry which is preliminary data.</text>
</comment>
<dbReference type="GO" id="GO:0046872">
    <property type="term" value="F:metal ion binding"/>
    <property type="evidence" value="ECO:0007669"/>
    <property type="project" value="UniProtKB-KW"/>
</dbReference>
<organism evidence="5">
    <name type="scientific">marine sediment metagenome</name>
    <dbReference type="NCBI Taxonomy" id="412755"/>
    <lineage>
        <taxon>unclassified sequences</taxon>
        <taxon>metagenomes</taxon>
        <taxon>ecological metagenomes</taxon>
    </lineage>
</organism>
<dbReference type="Gene3D" id="2.20.25.90">
    <property type="entry name" value="ADC-like domains"/>
    <property type="match status" value="1"/>
</dbReference>
<evidence type="ECO:0000256" key="2">
    <source>
        <dbReference type="ARBA" id="ARBA00023004"/>
    </source>
</evidence>
<name>X1P3G6_9ZZZZ</name>
<keyword evidence="1" id="KW-0479">Metal-binding</keyword>
<dbReference type="Pfam" id="PF04879">
    <property type="entry name" value="Molybdop_Fe4S4"/>
    <property type="match status" value="1"/>
</dbReference>
<proteinExistence type="predicted"/>
<dbReference type="InterPro" id="IPR006963">
    <property type="entry name" value="Mopterin_OxRdtase_4Fe-4S_dom"/>
</dbReference>
<feature type="domain" description="4Fe-4S Mo/W bis-MGD-type" evidence="4">
    <location>
        <begin position="7"/>
        <end position="63"/>
    </location>
</feature>
<evidence type="ECO:0000256" key="1">
    <source>
        <dbReference type="ARBA" id="ARBA00022723"/>
    </source>
</evidence>
<dbReference type="Pfam" id="PF00384">
    <property type="entry name" value="Molybdopterin"/>
    <property type="match status" value="1"/>
</dbReference>
<feature type="non-terminal residue" evidence="5">
    <location>
        <position position="158"/>
    </location>
</feature>
<sequence>MSQGELDKVVRSTCWACTRQCGMLVYLENGKVIRVEGDPDFSFTRGKLCKRGFAAVERLYHPNRLKYPLKRVGKRGEGKWQRISWDEALDTIAEKLNSAKEKYGAESVAFVQGAPKGFVKWVNRLANVFGSPNMSWPDHVCYTPTLVGATITSGIPLD</sequence>
<accession>X1P3G6</accession>
<dbReference type="AlphaFoldDB" id="X1P3G6"/>
<dbReference type="SMART" id="SM00926">
    <property type="entry name" value="Molybdop_Fe4S4"/>
    <property type="match status" value="1"/>
</dbReference>
<gene>
    <name evidence="5" type="ORF">S06H3_56150</name>
</gene>
<evidence type="ECO:0000259" key="4">
    <source>
        <dbReference type="PROSITE" id="PS51669"/>
    </source>
</evidence>